<gene>
    <name evidence="2" type="ORF">SLEP1_g53908</name>
</gene>
<reference evidence="2 3" key="1">
    <citation type="journal article" date="2021" name="Commun. Biol.">
        <title>The genome of Shorea leprosula (Dipterocarpaceae) highlights the ecological relevance of drought in aseasonal tropical rainforests.</title>
        <authorList>
            <person name="Ng K.K.S."/>
            <person name="Kobayashi M.J."/>
            <person name="Fawcett J.A."/>
            <person name="Hatakeyama M."/>
            <person name="Paape T."/>
            <person name="Ng C.H."/>
            <person name="Ang C.C."/>
            <person name="Tnah L.H."/>
            <person name="Lee C.T."/>
            <person name="Nishiyama T."/>
            <person name="Sese J."/>
            <person name="O'Brien M.J."/>
            <person name="Copetti D."/>
            <person name="Mohd Noor M.I."/>
            <person name="Ong R.C."/>
            <person name="Putra M."/>
            <person name="Sireger I.Z."/>
            <person name="Indrioko S."/>
            <person name="Kosugi Y."/>
            <person name="Izuno A."/>
            <person name="Isagi Y."/>
            <person name="Lee S.L."/>
            <person name="Shimizu K.K."/>
        </authorList>
    </citation>
    <scope>NUCLEOTIDE SEQUENCE [LARGE SCALE GENOMIC DNA]</scope>
    <source>
        <strain evidence="2">214</strain>
    </source>
</reference>
<evidence type="ECO:0000313" key="3">
    <source>
        <dbReference type="Proteomes" id="UP001054252"/>
    </source>
</evidence>
<dbReference type="PANTHER" id="PTHR47252:SF4">
    <property type="entry name" value="GLYCOSYLTRANSFERASE"/>
    <property type="match status" value="1"/>
</dbReference>
<comment type="caution">
    <text evidence="2">The sequence shown here is derived from an EMBL/GenBank/DDBJ whole genome shotgun (WGS) entry which is preliminary data.</text>
</comment>
<dbReference type="EMBL" id="BPVZ01000219">
    <property type="protein sequence ID" value="GKV46951.1"/>
    <property type="molecule type" value="Genomic_DNA"/>
</dbReference>
<dbReference type="Pfam" id="PF16994">
    <property type="entry name" value="Glyco_trans_4_5"/>
    <property type="match status" value="1"/>
</dbReference>
<keyword evidence="1" id="KW-0472">Membrane</keyword>
<organism evidence="2 3">
    <name type="scientific">Rubroshorea leprosula</name>
    <dbReference type="NCBI Taxonomy" id="152421"/>
    <lineage>
        <taxon>Eukaryota</taxon>
        <taxon>Viridiplantae</taxon>
        <taxon>Streptophyta</taxon>
        <taxon>Embryophyta</taxon>
        <taxon>Tracheophyta</taxon>
        <taxon>Spermatophyta</taxon>
        <taxon>Magnoliopsida</taxon>
        <taxon>eudicotyledons</taxon>
        <taxon>Gunneridae</taxon>
        <taxon>Pentapetalae</taxon>
        <taxon>rosids</taxon>
        <taxon>malvids</taxon>
        <taxon>Malvales</taxon>
        <taxon>Dipterocarpaceae</taxon>
        <taxon>Rubroshorea</taxon>
    </lineage>
</organism>
<dbReference type="Proteomes" id="UP001054252">
    <property type="component" value="Unassembled WGS sequence"/>
</dbReference>
<name>A0AAV5MAW2_9ROSI</name>
<evidence type="ECO:0000256" key="1">
    <source>
        <dbReference type="SAM" id="Phobius"/>
    </source>
</evidence>
<dbReference type="InterPro" id="IPR041693">
    <property type="entry name" value="Glyco_trans_4_5"/>
</dbReference>
<proteinExistence type="predicted"/>
<keyword evidence="1" id="KW-1133">Transmembrane helix</keyword>
<dbReference type="AlphaFoldDB" id="A0AAV5MAW2"/>
<dbReference type="PANTHER" id="PTHR47252">
    <property type="entry name" value="GLYCOSYLTRANSFERASE"/>
    <property type="match status" value="1"/>
</dbReference>
<keyword evidence="1" id="KW-0812">Transmembrane</keyword>
<sequence length="224" mass="25199">MGKQSGGWFGMQQKKSWPLMIMVLFSLSVAMVFFIRSTFDSYSVSPSPELVLHTSKEKPESTDAQFNQNAESKKPIPLDFMKSKLVLLVDILRICVCNKVIGECKDRAELKALLQSHTRMAITIRMPLPECLSLLNSPSPRDLFLQNTPHSFNAVFSAKGQKAIDTALKADLIILNTAVAGKWLEAVVKENVLQVLPKVLWWIHEKSPGLLSYLAKFFCKLYIV</sequence>
<feature type="transmembrane region" description="Helical" evidence="1">
    <location>
        <begin position="17"/>
        <end position="35"/>
    </location>
</feature>
<keyword evidence="3" id="KW-1185">Reference proteome</keyword>
<accession>A0AAV5MAW2</accession>
<evidence type="ECO:0000313" key="2">
    <source>
        <dbReference type="EMBL" id="GKV46951.1"/>
    </source>
</evidence>
<protein>
    <submittedName>
        <fullName evidence="2">Uncharacterized protein</fullName>
    </submittedName>
</protein>